<dbReference type="EMBL" id="JAHMHQ010000018">
    <property type="protein sequence ID" value="KAK1633356.1"/>
    <property type="molecule type" value="Genomic_DNA"/>
</dbReference>
<accession>A0AAJ0EDR5</accession>
<reference evidence="1" key="1">
    <citation type="submission" date="2021-06" db="EMBL/GenBank/DDBJ databases">
        <title>Comparative genomics, transcriptomics and evolutionary studies reveal genomic signatures of adaptation to plant cell wall in hemibiotrophic fungi.</title>
        <authorList>
            <consortium name="DOE Joint Genome Institute"/>
            <person name="Baroncelli R."/>
            <person name="Diaz J.F."/>
            <person name="Benocci T."/>
            <person name="Peng M."/>
            <person name="Battaglia E."/>
            <person name="Haridas S."/>
            <person name="Andreopoulos W."/>
            <person name="Labutti K."/>
            <person name="Pangilinan J."/>
            <person name="Floch G.L."/>
            <person name="Makela M.R."/>
            <person name="Henrissat B."/>
            <person name="Grigoriev I.V."/>
            <person name="Crouch J.A."/>
            <person name="De Vries R.P."/>
            <person name="Sukno S.A."/>
            <person name="Thon M.R."/>
        </authorList>
    </citation>
    <scope>NUCLEOTIDE SEQUENCE</scope>
    <source>
        <strain evidence="1">CBS 102054</strain>
    </source>
</reference>
<protein>
    <submittedName>
        <fullName evidence="1">Uncharacterized protein</fullName>
    </submittedName>
</protein>
<evidence type="ECO:0000313" key="2">
    <source>
        <dbReference type="Proteomes" id="UP001243989"/>
    </source>
</evidence>
<dbReference type="Proteomes" id="UP001243989">
    <property type="component" value="Unassembled WGS sequence"/>
</dbReference>
<evidence type="ECO:0000313" key="1">
    <source>
        <dbReference type="EMBL" id="KAK1633356.1"/>
    </source>
</evidence>
<comment type="caution">
    <text evidence="1">The sequence shown here is derived from an EMBL/GenBank/DDBJ whole genome shotgun (WGS) entry which is preliminary data.</text>
</comment>
<sequence length="196" mass="20713">MLSMASTWRIRAQSFGLPLSNGSVVNIPIQAGSLARLNLHLGDSLPAGHLGDRAASGHTRSALWVQPRCKLKLLRSCGFRPQTPCYAPDLVASPSVPGLGESAVDFVEFQAGKPSALPSISENIGQSSVHRCGPPPNTTPRPFRRQLNSEYAACGAPLSGKMIFGSSVSSQTSSPHHLRPICLHVDIPGLVGCTLE</sequence>
<keyword evidence="2" id="KW-1185">Reference proteome</keyword>
<organism evidence="1 2">
    <name type="scientific">Colletotrichum phormii</name>
    <dbReference type="NCBI Taxonomy" id="359342"/>
    <lineage>
        <taxon>Eukaryota</taxon>
        <taxon>Fungi</taxon>
        <taxon>Dikarya</taxon>
        <taxon>Ascomycota</taxon>
        <taxon>Pezizomycotina</taxon>
        <taxon>Sordariomycetes</taxon>
        <taxon>Hypocreomycetidae</taxon>
        <taxon>Glomerellales</taxon>
        <taxon>Glomerellaceae</taxon>
        <taxon>Colletotrichum</taxon>
        <taxon>Colletotrichum acutatum species complex</taxon>
    </lineage>
</organism>
<name>A0AAJ0EDR5_9PEZI</name>
<gene>
    <name evidence="1" type="ORF">BDP81DRAFT_434739</name>
</gene>
<dbReference type="GeneID" id="85475850"/>
<dbReference type="AlphaFoldDB" id="A0AAJ0EDR5"/>
<proteinExistence type="predicted"/>
<dbReference type="RefSeq" id="XP_060441963.1">
    <property type="nucleotide sequence ID" value="XM_060590988.1"/>
</dbReference>